<dbReference type="Proteomes" id="UP000249248">
    <property type="component" value="Unassembled WGS sequence"/>
</dbReference>
<dbReference type="SUPFAM" id="SSF53448">
    <property type="entry name" value="Nucleotide-diphospho-sugar transferases"/>
    <property type="match status" value="1"/>
</dbReference>
<name>A0A2W1N1Z2_9FLAO</name>
<dbReference type="PANTHER" id="PTHR43685:SF2">
    <property type="entry name" value="GLYCOSYLTRANSFERASE 2-LIKE DOMAIN-CONTAINING PROTEIN"/>
    <property type="match status" value="1"/>
</dbReference>
<gene>
    <name evidence="2" type="ORF">DNU06_00230</name>
</gene>
<protein>
    <recommendedName>
        <fullName evidence="1">Glycosyltransferase 2-like domain-containing protein</fullName>
    </recommendedName>
</protein>
<dbReference type="CDD" id="cd00761">
    <property type="entry name" value="Glyco_tranf_GTA_type"/>
    <property type="match status" value="1"/>
</dbReference>
<dbReference type="Gene3D" id="3.90.550.10">
    <property type="entry name" value="Spore Coat Polysaccharide Biosynthesis Protein SpsA, Chain A"/>
    <property type="match status" value="1"/>
</dbReference>
<sequence>MEANKNNATISMVICTYNPNKAIFERVLTAIENLNKPVNLVEVIIVDNNSKKPIETEEYIARFLENNTPKTTLIKETKSGLTFARIAGIKASESDLVLFVDDDNVLNPDYVQNIIDLNSRYPFVGCWGPGIVNVDFLGEVPAWIESNKQIFQEKNNDYVKYGSLKGWHAYSPAGTGLVVKTNILKKYIQKVEDQELVAKDRSGKSLSSGGDSQIIHVATMMGYAVGMAPSLSLVHFISNDKANLNYIKKLLFMVNASITVHYEAFPELKNDLVRIPSTASFLSLFFYSLKKGKFKINSPGFMIPMASELGIIEGSYKILGIDKLPITFRIAKKITGLNDIS</sequence>
<evidence type="ECO:0000259" key="1">
    <source>
        <dbReference type="Pfam" id="PF00535"/>
    </source>
</evidence>
<keyword evidence="3" id="KW-1185">Reference proteome</keyword>
<evidence type="ECO:0000313" key="2">
    <source>
        <dbReference type="EMBL" id="PZE18297.1"/>
    </source>
</evidence>
<organism evidence="2 3">
    <name type="scientific">Putridiphycobacter roseus</name>
    <dbReference type="NCBI Taxonomy" id="2219161"/>
    <lineage>
        <taxon>Bacteria</taxon>
        <taxon>Pseudomonadati</taxon>
        <taxon>Bacteroidota</taxon>
        <taxon>Flavobacteriia</taxon>
        <taxon>Flavobacteriales</taxon>
        <taxon>Crocinitomicaceae</taxon>
        <taxon>Putridiphycobacter</taxon>
    </lineage>
</organism>
<dbReference type="InterPro" id="IPR001173">
    <property type="entry name" value="Glyco_trans_2-like"/>
</dbReference>
<proteinExistence type="predicted"/>
<dbReference type="InterPro" id="IPR050834">
    <property type="entry name" value="Glycosyltransf_2"/>
</dbReference>
<evidence type="ECO:0000313" key="3">
    <source>
        <dbReference type="Proteomes" id="UP000249248"/>
    </source>
</evidence>
<comment type="caution">
    <text evidence="2">The sequence shown here is derived from an EMBL/GenBank/DDBJ whole genome shotgun (WGS) entry which is preliminary data.</text>
</comment>
<accession>A0A2W1N1Z2</accession>
<feature type="domain" description="Glycosyltransferase 2-like" evidence="1">
    <location>
        <begin position="11"/>
        <end position="127"/>
    </location>
</feature>
<dbReference type="PANTHER" id="PTHR43685">
    <property type="entry name" value="GLYCOSYLTRANSFERASE"/>
    <property type="match status" value="1"/>
</dbReference>
<dbReference type="AlphaFoldDB" id="A0A2W1N1Z2"/>
<dbReference type="RefSeq" id="WP_111061198.1">
    <property type="nucleotide sequence ID" value="NZ_JBHUCU010000007.1"/>
</dbReference>
<dbReference type="Pfam" id="PF00535">
    <property type="entry name" value="Glycos_transf_2"/>
    <property type="match status" value="1"/>
</dbReference>
<dbReference type="OrthoDB" id="786280at2"/>
<dbReference type="InterPro" id="IPR029044">
    <property type="entry name" value="Nucleotide-diphossugar_trans"/>
</dbReference>
<reference evidence="2 3" key="1">
    <citation type="submission" date="2018-06" db="EMBL/GenBank/DDBJ databases">
        <title>The draft genome sequence of Crocinitomix sp. SM1701.</title>
        <authorList>
            <person name="Zhang X."/>
        </authorList>
    </citation>
    <scope>NUCLEOTIDE SEQUENCE [LARGE SCALE GENOMIC DNA]</scope>
    <source>
        <strain evidence="2 3">SM1701</strain>
    </source>
</reference>
<dbReference type="EMBL" id="QKSB01000001">
    <property type="protein sequence ID" value="PZE18297.1"/>
    <property type="molecule type" value="Genomic_DNA"/>
</dbReference>